<sequence length="59" mass="6835">MRIFNNFTDLCVFSNIPSNREIGGLKVNLNEHYLASYNEAEIKVSRAKYEIPTHNDPSY</sequence>
<comment type="caution">
    <text evidence="1">The sequence shown here is derived from an EMBL/GenBank/DDBJ whole genome shotgun (WGS) entry which is preliminary data.</text>
</comment>
<dbReference type="Proteomes" id="UP000041625">
    <property type="component" value="Unassembled WGS sequence"/>
</dbReference>
<gene>
    <name evidence="1" type="ORF">VCR31J2_1270702</name>
</gene>
<reference evidence="1 2" key="1">
    <citation type="submission" date="2014-06" db="EMBL/GenBank/DDBJ databases">
        <authorList>
            <person name="Le Roux F."/>
        </authorList>
    </citation>
    <scope>NUCLEOTIDE SEQUENCE [LARGE SCALE GENOMIC DNA]</scope>
    <source>
        <strain evidence="1 2">J2-31</strain>
    </source>
</reference>
<accession>A0AA87BZW3</accession>
<evidence type="ECO:0000313" key="2">
    <source>
        <dbReference type="Proteomes" id="UP000041625"/>
    </source>
</evidence>
<dbReference type="AlphaFoldDB" id="A0AA87BZW3"/>
<keyword evidence="2" id="KW-1185">Reference proteome</keyword>
<name>A0AA87BZW3_9VIBR</name>
<protein>
    <submittedName>
        <fullName evidence="1">Uncharacterized protein</fullName>
    </submittedName>
</protein>
<dbReference type="EMBL" id="CCKJ01000032">
    <property type="protein sequence ID" value="CDT63457.1"/>
    <property type="molecule type" value="Genomic_DNA"/>
</dbReference>
<proteinExistence type="predicted"/>
<organism evidence="1 2">
    <name type="scientific">Vibrio coralliirubri</name>
    <dbReference type="NCBI Taxonomy" id="1516159"/>
    <lineage>
        <taxon>Bacteria</taxon>
        <taxon>Pseudomonadati</taxon>
        <taxon>Pseudomonadota</taxon>
        <taxon>Gammaproteobacteria</taxon>
        <taxon>Vibrionales</taxon>
        <taxon>Vibrionaceae</taxon>
        <taxon>Vibrio</taxon>
    </lineage>
</organism>
<evidence type="ECO:0000313" key="1">
    <source>
        <dbReference type="EMBL" id="CDT63457.1"/>
    </source>
</evidence>